<dbReference type="Proteomes" id="UP000298327">
    <property type="component" value="Unassembled WGS sequence"/>
</dbReference>
<comment type="caution">
    <text evidence="1">The sequence shown here is derived from an EMBL/GenBank/DDBJ whole genome shotgun (WGS) entry which is preliminary data.</text>
</comment>
<dbReference type="EMBL" id="SEOQ01000125">
    <property type="protein sequence ID" value="TFY69882.1"/>
    <property type="molecule type" value="Genomic_DNA"/>
</dbReference>
<organism evidence="1 2">
    <name type="scientific">Dentipellis fragilis</name>
    <dbReference type="NCBI Taxonomy" id="205917"/>
    <lineage>
        <taxon>Eukaryota</taxon>
        <taxon>Fungi</taxon>
        <taxon>Dikarya</taxon>
        <taxon>Basidiomycota</taxon>
        <taxon>Agaricomycotina</taxon>
        <taxon>Agaricomycetes</taxon>
        <taxon>Russulales</taxon>
        <taxon>Hericiaceae</taxon>
        <taxon>Dentipellis</taxon>
    </lineage>
</organism>
<keyword evidence="2" id="KW-1185">Reference proteome</keyword>
<proteinExistence type="predicted"/>
<gene>
    <name evidence="1" type="ORF">EVG20_g2960</name>
</gene>
<protein>
    <submittedName>
        <fullName evidence="1">Uncharacterized protein</fullName>
    </submittedName>
</protein>
<accession>A0A4Y9Z5T7</accession>
<evidence type="ECO:0000313" key="1">
    <source>
        <dbReference type="EMBL" id="TFY69882.1"/>
    </source>
</evidence>
<dbReference type="AlphaFoldDB" id="A0A4Y9Z5T7"/>
<evidence type="ECO:0000313" key="2">
    <source>
        <dbReference type="Proteomes" id="UP000298327"/>
    </source>
</evidence>
<name>A0A4Y9Z5T7_9AGAM</name>
<reference evidence="1 2" key="1">
    <citation type="submission" date="2019-02" db="EMBL/GenBank/DDBJ databases">
        <title>Genome sequencing of the rare red list fungi Dentipellis fragilis.</title>
        <authorList>
            <person name="Buettner E."/>
            <person name="Kellner H."/>
        </authorList>
    </citation>
    <scope>NUCLEOTIDE SEQUENCE [LARGE SCALE GENOMIC DNA]</scope>
    <source>
        <strain evidence="1 2">DSM 105465</strain>
    </source>
</reference>
<sequence>MIYVYAHWTLFPASAKDPRKCVYVSPRRSAPLFGTLNKHGIVTSNKTNLTHALIAARFSCIFVLASPLTRAAAGSPAIEDGSLVYLDGWMNMLTRLGSVAEYNRYSGAFSFQHNNQTALALNRLQLLTLEPMRSRNVHCSSLGTDKTGTSTTPAPRRMRMCCLRDHGRLLAECSFLLSRTHCDEMLSCGRCRFYKQGKSSARCIWEDRIPSLPPSRPARSYTRARRRFRPSSTRFHLVRQFASPPDTVIGGHQVCRMWVDSSQRRLLISAAATIPPAASFIRKKGPGHSSRLHSVARSVG</sequence>